<comment type="caution">
    <text evidence="3">The sequence shown here is derived from an EMBL/GenBank/DDBJ whole genome shotgun (WGS) entry which is preliminary data.</text>
</comment>
<proteinExistence type="predicted"/>
<feature type="region of interest" description="Disordered" evidence="1">
    <location>
        <begin position="45"/>
        <end position="75"/>
    </location>
</feature>
<evidence type="ECO:0000313" key="4">
    <source>
        <dbReference type="Proteomes" id="UP000823388"/>
    </source>
</evidence>
<evidence type="ECO:0000313" key="3">
    <source>
        <dbReference type="EMBL" id="KAG2609184.1"/>
    </source>
</evidence>
<keyword evidence="2" id="KW-0812">Transmembrane</keyword>
<feature type="transmembrane region" description="Helical" evidence="2">
    <location>
        <begin position="83"/>
        <end position="105"/>
    </location>
</feature>
<gene>
    <name evidence="3" type="ORF">PVAP13_4KG160071</name>
</gene>
<keyword evidence="4" id="KW-1185">Reference proteome</keyword>
<organism evidence="3 4">
    <name type="scientific">Panicum virgatum</name>
    <name type="common">Blackwell switchgrass</name>
    <dbReference type="NCBI Taxonomy" id="38727"/>
    <lineage>
        <taxon>Eukaryota</taxon>
        <taxon>Viridiplantae</taxon>
        <taxon>Streptophyta</taxon>
        <taxon>Embryophyta</taxon>
        <taxon>Tracheophyta</taxon>
        <taxon>Spermatophyta</taxon>
        <taxon>Magnoliopsida</taxon>
        <taxon>Liliopsida</taxon>
        <taxon>Poales</taxon>
        <taxon>Poaceae</taxon>
        <taxon>PACMAD clade</taxon>
        <taxon>Panicoideae</taxon>
        <taxon>Panicodae</taxon>
        <taxon>Paniceae</taxon>
        <taxon>Panicinae</taxon>
        <taxon>Panicum</taxon>
        <taxon>Panicum sect. Hiantes</taxon>
    </lineage>
</organism>
<evidence type="ECO:0000256" key="2">
    <source>
        <dbReference type="SAM" id="Phobius"/>
    </source>
</evidence>
<protein>
    <submittedName>
        <fullName evidence="3">Uncharacterized protein</fullName>
    </submittedName>
</protein>
<keyword evidence="2" id="KW-1133">Transmembrane helix</keyword>
<name>A0A8T0TJS3_PANVG</name>
<sequence>MCPCLQARKHQGRARMAWRRRRVPCLSRATCGDHSPVVRFRHAMAHRRPRQQDLHKRPGQRSDFAAAPKGSEDDDGVVWRSTLVSWVQGLLVLCFLFGSTAAAFFSRYFSFLHSPCVLPDEREHNG</sequence>
<keyword evidence="2" id="KW-0472">Membrane</keyword>
<accession>A0A8T0TJS3</accession>
<dbReference type="AlphaFoldDB" id="A0A8T0TJS3"/>
<dbReference type="EMBL" id="CM029043">
    <property type="protein sequence ID" value="KAG2609184.1"/>
    <property type="molecule type" value="Genomic_DNA"/>
</dbReference>
<reference evidence="3" key="1">
    <citation type="submission" date="2020-05" db="EMBL/GenBank/DDBJ databases">
        <title>WGS assembly of Panicum virgatum.</title>
        <authorList>
            <person name="Lovell J.T."/>
            <person name="Jenkins J."/>
            <person name="Shu S."/>
            <person name="Juenger T.E."/>
            <person name="Schmutz J."/>
        </authorList>
    </citation>
    <scope>NUCLEOTIDE SEQUENCE</scope>
    <source>
        <strain evidence="3">AP13</strain>
    </source>
</reference>
<dbReference type="Proteomes" id="UP000823388">
    <property type="component" value="Chromosome 4K"/>
</dbReference>
<evidence type="ECO:0000256" key="1">
    <source>
        <dbReference type="SAM" id="MobiDB-lite"/>
    </source>
</evidence>